<feature type="transmembrane region" description="Helical" evidence="6">
    <location>
        <begin position="149"/>
        <end position="170"/>
    </location>
</feature>
<dbReference type="GO" id="GO:0016020">
    <property type="term" value="C:membrane"/>
    <property type="evidence" value="ECO:0007669"/>
    <property type="project" value="UniProtKB-SubCell"/>
</dbReference>
<dbReference type="Proteomes" id="UP000074382">
    <property type="component" value="Unassembled WGS sequence"/>
</dbReference>
<accession>A0A147KMP4</accession>
<dbReference type="RefSeq" id="WP_068757211.1">
    <property type="nucleotide sequence ID" value="NZ_KQ950183.1"/>
</dbReference>
<comment type="subcellular location">
    <subcellularLocation>
        <location evidence="1">Membrane</location>
        <topology evidence="1">Multi-pass membrane protein</topology>
    </subcellularLocation>
</comment>
<evidence type="ECO:0000313" key="8">
    <source>
        <dbReference type="EMBL" id="KUP98529.1"/>
    </source>
</evidence>
<evidence type="ECO:0000256" key="1">
    <source>
        <dbReference type="ARBA" id="ARBA00004141"/>
    </source>
</evidence>
<keyword evidence="4 6" id="KW-0472">Membrane</keyword>
<evidence type="ECO:0000256" key="3">
    <source>
        <dbReference type="ARBA" id="ARBA00022989"/>
    </source>
</evidence>
<keyword evidence="2 6" id="KW-0812">Transmembrane</keyword>
<dbReference type="OrthoDB" id="5422529at2"/>
<dbReference type="InterPro" id="IPR009908">
    <property type="entry name" value="Methylamine_util_MauE"/>
</dbReference>
<dbReference type="PATRIC" id="fig|665004.4.peg.2989"/>
<dbReference type="STRING" id="665004.AC529_00860"/>
<comment type="caution">
    <text evidence="8">The sequence shown here is derived from an EMBL/GenBank/DDBJ whole genome shotgun (WGS) entry which is preliminary data.</text>
</comment>
<organism evidence="8 9">
    <name type="scientific">Thermobifida cellulosilytica TB100</name>
    <dbReference type="NCBI Taxonomy" id="665004"/>
    <lineage>
        <taxon>Bacteria</taxon>
        <taxon>Bacillati</taxon>
        <taxon>Actinomycetota</taxon>
        <taxon>Actinomycetes</taxon>
        <taxon>Streptosporangiales</taxon>
        <taxon>Nocardiopsidaceae</taxon>
        <taxon>Thermobifida</taxon>
    </lineage>
</organism>
<dbReference type="Pfam" id="PF07291">
    <property type="entry name" value="MauE"/>
    <property type="match status" value="1"/>
</dbReference>
<evidence type="ECO:0000256" key="4">
    <source>
        <dbReference type="ARBA" id="ARBA00023136"/>
    </source>
</evidence>
<sequence length="191" mass="20013">MSTGTEENARSGSAEDTRGDGQSTSPTADSRWPAVQPWLSLAARLGLAGVLGYAGYTKLVVPALSVESVAAYELFSDGVNQFIGYTLPLFEIALALLLLTGLATRVTGAVSALLMAVFIAGIASAWARGLSIDCGCFGTGGAVDPDETAYGLDIARDLGFMALGLFLAVWPRSRFSLDRVLGLYPGSERQR</sequence>
<feature type="compositionally biased region" description="Basic and acidic residues" evidence="5">
    <location>
        <begin position="7"/>
        <end position="19"/>
    </location>
</feature>
<feature type="domain" description="Methylamine utilisation protein MauE" evidence="7">
    <location>
        <begin position="37"/>
        <end position="168"/>
    </location>
</feature>
<feature type="transmembrane region" description="Helical" evidence="6">
    <location>
        <begin position="109"/>
        <end position="129"/>
    </location>
</feature>
<evidence type="ECO:0000259" key="7">
    <source>
        <dbReference type="Pfam" id="PF07291"/>
    </source>
</evidence>
<protein>
    <submittedName>
        <fullName evidence="8">DoxX family protein</fullName>
    </submittedName>
</protein>
<dbReference type="EMBL" id="LGEM01000006">
    <property type="protein sequence ID" value="KUP98529.1"/>
    <property type="molecule type" value="Genomic_DNA"/>
</dbReference>
<evidence type="ECO:0000313" key="9">
    <source>
        <dbReference type="Proteomes" id="UP000074382"/>
    </source>
</evidence>
<feature type="transmembrane region" description="Helical" evidence="6">
    <location>
        <begin position="82"/>
        <end position="102"/>
    </location>
</feature>
<dbReference type="GO" id="GO:0030416">
    <property type="term" value="P:methylamine metabolic process"/>
    <property type="evidence" value="ECO:0007669"/>
    <property type="project" value="InterPro"/>
</dbReference>
<proteinExistence type="predicted"/>
<keyword evidence="9" id="KW-1185">Reference proteome</keyword>
<evidence type="ECO:0000256" key="6">
    <source>
        <dbReference type="SAM" id="Phobius"/>
    </source>
</evidence>
<evidence type="ECO:0000256" key="2">
    <source>
        <dbReference type="ARBA" id="ARBA00022692"/>
    </source>
</evidence>
<reference evidence="9" key="1">
    <citation type="journal article" date="2017" name="Acta Aliment.">
        <title>Plant polysaccharide degrading enzyme system of Thermpbifida cellulosilytica TB100 revealed by de novo genome project data.</title>
        <authorList>
            <person name="Toth A."/>
            <person name="Baka E."/>
            <person name="Luzics S."/>
            <person name="Bata-Vidacs I."/>
            <person name="Nagy I."/>
            <person name="Balint B."/>
            <person name="Herceg R."/>
            <person name="Olasz F."/>
            <person name="Wilk T."/>
            <person name="Nagy T."/>
            <person name="Kriszt B."/>
            <person name="Nagy I."/>
            <person name="Kukolya J."/>
        </authorList>
    </citation>
    <scope>NUCLEOTIDE SEQUENCE [LARGE SCALE GENOMIC DNA]</scope>
    <source>
        <strain evidence="9">TB100</strain>
    </source>
</reference>
<gene>
    <name evidence="8" type="ORF">AC529_00860</name>
</gene>
<feature type="region of interest" description="Disordered" evidence="5">
    <location>
        <begin position="1"/>
        <end position="31"/>
    </location>
</feature>
<keyword evidence="3 6" id="KW-1133">Transmembrane helix</keyword>
<evidence type="ECO:0000256" key="5">
    <source>
        <dbReference type="SAM" id="MobiDB-lite"/>
    </source>
</evidence>
<dbReference type="UniPathway" id="UPA00895"/>
<name>A0A147KMP4_THECS</name>
<dbReference type="AlphaFoldDB" id="A0A147KMP4"/>